<dbReference type="InterPro" id="IPR025546">
    <property type="entry name" value="YqzH"/>
</dbReference>
<feature type="compositionally biased region" description="Basic and acidic residues" evidence="1">
    <location>
        <begin position="39"/>
        <end position="57"/>
    </location>
</feature>
<reference evidence="2 3" key="1">
    <citation type="journal article" date="2012" name="J. Biotechnol.">
        <title>Genome sequence of the plant growth promoting strain Bacillus amyloliquefaciens subsp. plantarum B9601-Y2 and expression of mersacidin and other secondary metabolites.</title>
        <authorList>
            <person name="He P."/>
            <person name="Hao K."/>
            <person name="Blom J."/>
            <person name="Ruckert C."/>
            <person name="Vater J."/>
            <person name="Mao Z."/>
            <person name="Wu Y."/>
            <person name="Hou M."/>
            <person name="He P."/>
            <person name="He Y."/>
            <person name="Borriss R."/>
        </authorList>
    </citation>
    <scope>NUCLEOTIDE SEQUENCE [LARGE SCALE GENOMIC DNA]</scope>
    <source>
        <strain evidence="2">Y2</strain>
    </source>
</reference>
<dbReference type="Pfam" id="PF14164">
    <property type="entry name" value="YqzH"/>
    <property type="match status" value="1"/>
</dbReference>
<evidence type="ECO:0000256" key="1">
    <source>
        <dbReference type="SAM" id="MobiDB-lite"/>
    </source>
</evidence>
<evidence type="ECO:0000313" key="3">
    <source>
        <dbReference type="Proteomes" id="UP000002878"/>
    </source>
</evidence>
<dbReference type="AlphaFoldDB" id="I2C7C8"/>
<sequence length="76" mass="8998">MTRIGEYMMDQFIEKMLGQALRQYGRNVSTDPLSPYEKQSLKKALEERRNEEPDEDLHAHVEDIIYDYVTNQGQFS</sequence>
<feature type="region of interest" description="Disordered" evidence="1">
    <location>
        <begin position="27"/>
        <end position="57"/>
    </location>
</feature>
<evidence type="ECO:0008006" key="4">
    <source>
        <dbReference type="Google" id="ProtNLM"/>
    </source>
</evidence>
<evidence type="ECO:0000313" key="2">
    <source>
        <dbReference type="EMBL" id="AFJ62552.1"/>
    </source>
</evidence>
<proteinExistence type="predicted"/>
<organism evidence="2 3">
    <name type="scientific">Bacillus amyloliquefaciens (strain Y2)</name>
    <name type="common">Bacillus amyloliquefaciens subsp. plantarum (strain B9601-Y2)</name>
    <dbReference type="NCBI Taxonomy" id="1155777"/>
    <lineage>
        <taxon>Bacteria</taxon>
        <taxon>Bacillati</taxon>
        <taxon>Bacillota</taxon>
        <taxon>Bacilli</taxon>
        <taxon>Bacillales</taxon>
        <taxon>Bacillaceae</taxon>
        <taxon>Bacillus</taxon>
        <taxon>Bacillus amyloliquefaciens group</taxon>
    </lineage>
</organism>
<dbReference type="PATRIC" id="fig|1126211.3.peg.2501"/>
<gene>
    <name evidence="2" type="ORF">MUS_2624</name>
</gene>
<dbReference type="Proteomes" id="UP000002878">
    <property type="component" value="Chromosome"/>
</dbReference>
<dbReference type="HOGENOM" id="CLU_191247_1_0_9"/>
<dbReference type="KEGG" id="bqy:MUS_2624"/>
<name>I2C7C8_BACAY</name>
<accession>I2C7C8</accession>
<protein>
    <recommendedName>
        <fullName evidence="4">YqzH-like protein</fullName>
    </recommendedName>
</protein>
<dbReference type="EMBL" id="CP003332">
    <property type="protein sequence ID" value="AFJ62552.1"/>
    <property type="molecule type" value="Genomic_DNA"/>
</dbReference>